<keyword evidence="1" id="KW-0810">Translation regulation</keyword>
<dbReference type="GO" id="GO:0043024">
    <property type="term" value="F:ribosomal small subunit binding"/>
    <property type="evidence" value="ECO:0007669"/>
    <property type="project" value="TreeGrafter"/>
</dbReference>
<accession>A0A7I8LLQ8</accession>
<dbReference type="InterPro" id="IPR038416">
    <property type="entry name" value="Ribosom_S30AE_C_sf"/>
</dbReference>
<keyword evidence="5" id="KW-1185">Reference proteome</keyword>
<dbReference type="FunFam" id="3.30.505.50:FF:000003">
    <property type="entry name" value="ribosome-binding factor PSRP1, chloroplastic"/>
    <property type="match status" value="1"/>
</dbReference>
<name>A0A7I8LLQ8_SPIIN</name>
<dbReference type="NCBIfam" id="TIGR00741">
    <property type="entry name" value="yfiA"/>
    <property type="match status" value="1"/>
</dbReference>
<dbReference type="PANTHER" id="PTHR33231">
    <property type="entry name" value="30S RIBOSOMAL PROTEIN"/>
    <property type="match status" value="1"/>
</dbReference>
<evidence type="ECO:0000313" key="4">
    <source>
        <dbReference type="EMBL" id="CAA7410792.1"/>
    </source>
</evidence>
<dbReference type="FunFam" id="3.30.160.100:FF:000006">
    <property type="entry name" value="Ribosome-binding factor PSRP1, chloroplastic"/>
    <property type="match status" value="1"/>
</dbReference>
<dbReference type="InterPro" id="IPR032528">
    <property type="entry name" value="Ribosom_S30AE_C"/>
</dbReference>
<dbReference type="SUPFAM" id="SSF69754">
    <property type="entry name" value="Ribosome binding protein Y (YfiA homologue)"/>
    <property type="match status" value="1"/>
</dbReference>
<protein>
    <recommendedName>
        <fullName evidence="3">Sigma 54 modulation/S30EA ribosomal protein C-terminal domain-containing protein</fullName>
    </recommendedName>
</protein>
<proteinExistence type="inferred from homology"/>
<evidence type="ECO:0000256" key="2">
    <source>
        <dbReference type="SAM" id="MobiDB-lite"/>
    </source>
</evidence>
<dbReference type="Gene3D" id="3.30.160.100">
    <property type="entry name" value="Ribosome hibernation promotion factor-like"/>
    <property type="match status" value="1"/>
</dbReference>
<dbReference type="GO" id="GO:0022627">
    <property type="term" value="C:cytosolic small ribosomal subunit"/>
    <property type="evidence" value="ECO:0007669"/>
    <property type="project" value="TreeGrafter"/>
</dbReference>
<reference evidence="4" key="1">
    <citation type="submission" date="2020-02" db="EMBL/GenBank/DDBJ databases">
        <authorList>
            <person name="Scholz U."/>
            <person name="Mascher M."/>
            <person name="Fiebig A."/>
        </authorList>
    </citation>
    <scope>NUCLEOTIDE SEQUENCE</scope>
</reference>
<dbReference type="Pfam" id="PF02482">
    <property type="entry name" value="Ribosomal_S30AE"/>
    <property type="match status" value="1"/>
</dbReference>
<dbReference type="Gene3D" id="3.30.505.50">
    <property type="entry name" value="Sigma 54 modulation/S30EA ribosomal protein, C-terminal domain"/>
    <property type="match status" value="1"/>
</dbReference>
<sequence>MATVASATGFRAQIHLHPRSSCSPSASSSSPSSSSSSSSSSLLNINWRVAPARAPLLHSDFLNNASVLPLRSLSRDRAPLSYKRKGVAAVRMSWDGALSSVRLIVQGKNLELTEALKKHVEDKLGKSVQKHSHLVREVDVRLSLRGGEIGGKGPKLRRCEVTLFTKKHGVVRAEEDSETTYGSIDLASSIIQRKLRKIKEKDTDHGRHMKGFNRLKVRDTDVQDDLSEGEEAEDDVVVNVPEEGEEDILNEVVRTKYFEMPPLTLSEAMEQLENLDHDFYGFRNDETGEINILYKRKEGGYGLIIPKKDGKVETLDAVIPEPSVVKQVKG</sequence>
<evidence type="ECO:0000259" key="3">
    <source>
        <dbReference type="Pfam" id="PF16321"/>
    </source>
</evidence>
<evidence type="ECO:0000313" key="5">
    <source>
        <dbReference type="Proteomes" id="UP000663760"/>
    </source>
</evidence>
<dbReference type="HAMAP" id="MF_00839">
    <property type="entry name" value="HPF"/>
    <property type="match status" value="1"/>
</dbReference>
<dbReference type="InterPro" id="IPR003489">
    <property type="entry name" value="RHF/RaiA"/>
</dbReference>
<feature type="domain" description="Sigma 54 modulation/S30EA ribosomal protein C-terminal" evidence="3">
    <location>
        <begin position="251"/>
        <end position="303"/>
    </location>
</feature>
<dbReference type="InterPro" id="IPR036567">
    <property type="entry name" value="RHF-like"/>
</dbReference>
<organism evidence="4 5">
    <name type="scientific">Spirodela intermedia</name>
    <name type="common">Intermediate duckweed</name>
    <dbReference type="NCBI Taxonomy" id="51605"/>
    <lineage>
        <taxon>Eukaryota</taxon>
        <taxon>Viridiplantae</taxon>
        <taxon>Streptophyta</taxon>
        <taxon>Embryophyta</taxon>
        <taxon>Tracheophyta</taxon>
        <taxon>Spermatophyta</taxon>
        <taxon>Magnoliopsida</taxon>
        <taxon>Liliopsida</taxon>
        <taxon>Araceae</taxon>
        <taxon>Lemnoideae</taxon>
        <taxon>Spirodela</taxon>
    </lineage>
</organism>
<feature type="compositionally biased region" description="Low complexity" evidence="2">
    <location>
        <begin position="20"/>
        <end position="40"/>
    </location>
</feature>
<dbReference type="CDD" id="cd00552">
    <property type="entry name" value="RaiA"/>
    <property type="match status" value="1"/>
</dbReference>
<evidence type="ECO:0000256" key="1">
    <source>
        <dbReference type="ARBA" id="ARBA00022845"/>
    </source>
</evidence>
<dbReference type="InterPro" id="IPR034694">
    <property type="entry name" value="HPF_long/plastid"/>
</dbReference>
<gene>
    <name evidence="4" type="ORF">SI8410_18021470</name>
</gene>
<dbReference type="AlphaFoldDB" id="A0A7I8LLQ8"/>
<dbReference type="Proteomes" id="UP000663760">
    <property type="component" value="Chromosome 18"/>
</dbReference>
<dbReference type="EMBL" id="LR746281">
    <property type="protein sequence ID" value="CAA7410792.1"/>
    <property type="molecule type" value="Genomic_DNA"/>
</dbReference>
<dbReference type="Pfam" id="PF16321">
    <property type="entry name" value="Ribosom_S30AE_C"/>
    <property type="match status" value="1"/>
</dbReference>
<feature type="region of interest" description="Disordered" evidence="2">
    <location>
        <begin position="17"/>
        <end position="40"/>
    </location>
</feature>
<dbReference type="InterPro" id="IPR050574">
    <property type="entry name" value="HPF/YfiA_ribosome-assoc"/>
</dbReference>
<dbReference type="OrthoDB" id="10253151at2759"/>
<dbReference type="PANTHER" id="PTHR33231:SF1">
    <property type="entry name" value="30S RIBOSOMAL PROTEIN"/>
    <property type="match status" value="1"/>
</dbReference>
<dbReference type="GO" id="GO:0045900">
    <property type="term" value="P:negative regulation of translational elongation"/>
    <property type="evidence" value="ECO:0007669"/>
    <property type="project" value="TreeGrafter"/>
</dbReference>